<keyword evidence="2" id="KW-1185">Reference proteome</keyword>
<gene>
    <name evidence="1" type="ORF">H6P81_016194</name>
</gene>
<organism evidence="1 2">
    <name type="scientific">Aristolochia fimbriata</name>
    <name type="common">White veined hardy Dutchman's pipe vine</name>
    <dbReference type="NCBI Taxonomy" id="158543"/>
    <lineage>
        <taxon>Eukaryota</taxon>
        <taxon>Viridiplantae</taxon>
        <taxon>Streptophyta</taxon>
        <taxon>Embryophyta</taxon>
        <taxon>Tracheophyta</taxon>
        <taxon>Spermatophyta</taxon>
        <taxon>Magnoliopsida</taxon>
        <taxon>Magnoliidae</taxon>
        <taxon>Piperales</taxon>
        <taxon>Aristolochiaceae</taxon>
        <taxon>Aristolochia</taxon>
    </lineage>
</organism>
<accession>A0AAV7E8A3</accession>
<dbReference type="PANTHER" id="PTHR10492:SF57">
    <property type="entry name" value="ATP-DEPENDENT DNA HELICASE"/>
    <property type="match status" value="1"/>
</dbReference>
<dbReference type="AlphaFoldDB" id="A0AAV7E8A3"/>
<sequence>MCDAWSMWCVKPKTSCMEKEECSKRNLKHFNEETSVDSNQYAIYRRCNDGRSIIVKGVELDNRWVVPYNTNILKKYDAHINVELCAHSKAIKYLYKYVYK</sequence>
<dbReference type="Proteomes" id="UP000825729">
    <property type="component" value="Unassembled WGS sequence"/>
</dbReference>
<dbReference type="PANTHER" id="PTHR10492">
    <property type="match status" value="1"/>
</dbReference>
<name>A0AAV7E8A3_ARIFI</name>
<protein>
    <submittedName>
        <fullName evidence="1">Uncharacterized protein</fullName>
    </submittedName>
</protein>
<proteinExistence type="predicted"/>
<evidence type="ECO:0000313" key="2">
    <source>
        <dbReference type="Proteomes" id="UP000825729"/>
    </source>
</evidence>
<evidence type="ECO:0000313" key="1">
    <source>
        <dbReference type="EMBL" id="KAG9444854.1"/>
    </source>
</evidence>
<reference evidence="1 2" key="1">
    <citation type="submission" date="2021-07" db="EMBL/GenBank/DDBJ databases">
        <title>The Aristolochia fimbriata genome: insights into angiosperm evolution, floral development and chemical biosynthesis.</title>
        <authorList>
            <person name="Jiao Y."/>
        </authorList>
    </citation>
    <scope>NUCLEOTIDE SEQUENCE [LARGE SCALE GENOMIC DNA]</scope>
    <source>
        <strain evidence="1">IBCAS-2021</strain>
        <tissue evidence="1">Leaf</tissue>
    </source>
</reference>
<comment type="caution">
    <text evidence="1">The sequence shown here is derived from an EMBL/GenBank/DDBJ whole genome shotgun (WGS) entry which is preliminary data.</text>
</comment>
<dbReference type="EMBL" id="JAINDJ010000006">
    <property type="protein sequence ID" value="KAG9444854.1"/>
    <property type="molecule type" value="Genomic_DNA"/>
</dbReference>